<keyword evidence="4" id="KW-1185">Reference proteome</keyword>
<gene>
    <name evidence="3" type="ORF">PL8927_600233</name>
</gene>
<feature type="domain" description="Peptidase M16 N-terminal" evidence="1">
    <location>
        <begin position="27"/>
        <end position="171"/>
    </location>
</feature>
<dbReference type="PANTHER" id="PTHR11851">
    <property type="entry name" value="METALLOPROTEASE"/>
    <property type="match status" value="1"/>
</dbReference>
<dbReference type="Proteomes" id="UP000184550">
    <property type="component" value="Unassembled WGS sequence"/>
</dbReference>
<dbReference type="Gene3D" id="3.30.830.10">
    <property type="entry name" value="Metalloenzyme, LuxS/M16 peptidase-like"/>
    <property type="match status" value="2"/>
</dbReference>
<dbReference type="InterPro" id="IPR007863">
    <property type="entry name" value="Peptidase_M16_C"/>
</dbReference>
<evidence type="ECO:0000259" key="1">
    <source>
        <dbReference type="Pfam" id="PF00675"/>
    </source>
</evidence>
<dbReference type="PANTHER" id="PTHR11851:SF224">
    <property type="entry name" value="PROCESSING PROTEASE"/>
    <property type="match status" value="1"/>
</dbReference>
<dbReference type="InterPro" id="IPR050361">
    <property type="entry name" value="MPP/UQCRC_Complex"/>
</dbReference>
<dbReference type="RefSeq" id="WP_083621643.1">
    <property type="nucleotide sequence ID" value="NZ_LR734869.1"/>
</dbReference>
<dbReference type="GO" id="GO:0046872">
    <property type="term" value="F:metal ion binding"/>
    <property type="evidence" value="ECO:0007669"/>
    <property type="project" value="InterPro"/>
</dbReference>
<dbReference type="SUPFAM" id="SSF63411">
    <property type="entry name" value="LuxS/MPP-like metallohydrolase"/>
    <property type="match status" value="2"/>
</dbReference>
<reference evidence="3" key="1">
    <citation type="submission" date="2019-10" db="EMBL/GenBank/DDBJ databases">
        <authorList>
            <consortium name="Genoscope - CEA"/>
            <person name="William W."/>
        </authorList>
    </citation>
    <scope>NUCLEOTIDE SEQUENCE [LARGE SCALE GENOMIC DNA]</scope>
    <source>
        <strain evidence="3">BBR_PRJEB10992</strain>
    </source>
</reference>
<organism evidence="3 4">
    <name type="scientific">Planktothrix serta PCC 8927</name>
    <dbReference type="NCBI Taxonomy" id="671068"/>
    <lineage>
        <taxon>Bacteria</taxon>
        <taxon>Bacillati</taxon>
        <taxon>Cyanobacteriota</taxon>
        <taxon>Cyanophyceae</taxon>
        <taxon>Oscillatoriophycideae</taxon>
        <taxon>Oscillatoriales</taxon>
        <taxon>Microcoleaceae</taxon>
        <taxon>Planktothrix</taxon>
    </lineage>
</organism>
<dbReference type="EMBL" id="CZCU02000136">
    <property type="protein sequence ID" value="VXD18045.1"/>
    <property type="molecule type" value="Genomic_DNA"/>
</dbReference>
<dbReference type="Pfam" id="PF00675">
    <property type="entry name" value="Peptidase_M16"/>
    <property type="match status" value="1"/>
</dbReference>
<evidence type="ECO:0000259" key="2">
    <source>
        <dbReference type="Pfam" id="PF05193"/>
    </source>
</evidence>
<comment type="caution">
    <text evidence="3">The sequence shown here is derived from an EMBL/GenBank/DDBJ whole genome shotgun (WGS) entry which is preliminary data.</text>
</comment>
<dbReference type="OrthoDB" id="9811314at2"/>
<dbReference type="InterPro" id="IPR011249">
    <property type="entry name" value="Metalloenz_LuxS/M16"/>
</dbReference>
<dbReference type="InterPro" id="IPR011765">
    <property type="entry name" value="Pept_M16_N"/>
</dbReference>
<name>A0A7Z9DY97_9CYAN</name>
<evidence type="ECO:0000313" key="4">
    <source>
        <dbReference type="Proteomes" id="UP000184550"/>
    </source>
</evidence>
<accession>A0A7Z9DY97</accession>
<dbReference type="Pfam" id="PF05193">
    <property type="entry name" value="Peptidase_M16_C"/>
    <property type="match status" value="1"/>
</dbReference>
<sequence>MTQTLIPSPTIRNVHRTVLDNRIVLLVTENPAADIIATRLFLRTGSRWEPQEKSGLSHLLAAVLTKGTDQLSSLEIAEQVESVGAKLNADTSTDYFLLSLKTVASDFQDILSLTGQLLRSPSFPVEEIELERRITIQGIRSQREQPFSVAFEQLRHQMYQHHPYALSTLGTEASVSQLSRDDLQDFHQTYFRPDNLIISIAGRITPEVAAEQIQRVFGDWIAPQTPLPTLSLPTLTPHPQSSITPQETQQSVVMLGYLTSSVNNEDYSALKVLNTYLGNGLSSRLFVELREKRGLAYDVSAFFPTRLDQSQFVVYMGTAPENTDIAIEGLRSEVERLVNIPLTSDELQVAKNKLLGQYALGKQTNSQLAQIYGWYECLGLGMEFDTEFQTNISAVTSEEALRVAHHYFIEPYLSVVGPAAFVGSQS</sequence>
<feature type="domain" description="Peptidase M16 C-terminal" evidence="2">
    <location>
        <begin position="178"/>
        <end position="354"/>
    </location>
</feature>
<evidence type="ECO:0000313" key="3">
    <source>
        <dbReference type="EMBL" id="VXD18045.1"/>
    </source>
</evidence>
<protein>
    <submittedName>
        <fullName evidence="3">Peptidase M16 domain protein</fullName>
    </submittedName>
</protein>
<proteinExistence type="predicted"/>
<dbReference type="AlphaFoldDB" id="A0A7Z9DY97"/>